<gene>
    <name evidence="3" type="ORF">ABIE13_003312</name>
</gene>
<keyword evidence="2" id="KW-0732">Signal</keyword>
<dbReference type="EMBL" id="JBEPSH010000006">
    <property type="protein sequence ID" value="MET4578196.1"/>
    <property type="molecule type" value="Genomic_DNA"/>
</dbReference>
<evidence type="ECO:0008006" key="5">
    <source>
        <dbReference type="Google" id="ProtNLM"/>
    </source>
</evidence>
<dbReference type="RefSeq" id="WP_354445230.1">
    <property type="nucleotide sequence ID" value="NZ_JBEPSH010000006.1"/>
</dbReference>
<protein>
    <recommendedName>
        <fullName evidence="5">Lipoprotein</fullName>
    </recommendedName>
</protein>
<proteinExistence type="predicted"/>
<name>A0ABV2QAY5_9BURK</name>
<evidence type="ECO:0000313" key="3">
    <source>
        <dbReference type="EMBL" id="MET4578196.1"/>
    </source>
</evidence>
<dbReference type="PROSITE" id="PS51257">
    <property type="entry name" value="PROKAR_LIPOPROTEIN"/>
    <property type="match status" value="1"/>
</dbReference>
<evidence type="ECO:0000256" key="1">
    <source>
        <dbReference type="SAM" id="MobiDB-lite"/>
    </source>
</evidence>
<comment type="caution">
    <text evidence="3">The sequence shown here is derived from an EMBL/GenBank/DDBJ whole genome shotgun (WGS) entry which is preliminary data.</text>
</comment>
<sequence length="276" mass="29011">MKFKLAALSLISVLMTACGGGGDDGPKTPEAPPAAASASPEGRWSMRGSDGVARVMTVLENGEVWSSYSREEEIGQVHGSASIEGQALTFKLMDVNFVSRYINEVSFTGAVTPQVSLQLKSGERITHDMTYDVTYDEPAQVEALAGQYAGVAHSYTYKSSPADSGVETADSSKSTDGIRTSFTFSDDESTVEISDKGEINLTSERNCSASGTISPRATGKNVLDVALVLKGSACSLADGANLKGIASYDADGGQVRIQTMNESKDQGLSFTATKTK</sequence>
<feature type="signal peptide" evidence="2">
    <location>
        <begin position="1"/>
        <end position="19"/>
    </location>
</feature>
<reference evidence="3 4" key="1">
    <citation type="submission" date="2024-06" db="EMBL/GenBank/DDBJ databases">
        <title>Sorghum-associated microbial communities from plants grown in Nebraska, USA.</title>
        <authorList>
            <person name="Schachtman D."/>
        </authorList>
    </citation>
    <scope>NUCLEOTIDE SEQUENCE [LARGE SCALE GENOMIC DNA]</scope>
    <source>
        <strain evidence="3 4">2709</strain>
    </source>
</reference>
<organism evidence="3 4">
    <name type="scientific">Ottowia thiooxydans</name>
    <dbReference type="NCBI Taxonomy" id="219182"/>
    <lineage>
        <taxon>Bacteria</taxon>
        <taxon>Pseudomonadati</taxon>
        <taxon>Pseudomonadota</taxon>
        <taxon>Betaproteobacteria</taxon>
        <taxon>Burkholderiales</taxon>
        <taxon>Comamonadaceae</taxon>
        <taxon>Ottowia</taxon>
    </lineage>
</organism>
<dbReference type="Proteomes" id="UP001549320">
    <property type="component" value="Unassembled WGS sequence"/>
</dbReference>
<feature type="chain" id="PRO_5045139227" description="Lipoprotein" evidence="2">
    <location>
        <begin position="20"/>
        <end position="276"/>
    </location>
</feature>
<evidence type="ECO:0000256" key="2">
    <source>
        <dbReference type="SAM" id="SignalP"/>
    </source>
</evidence>
<keyword evidence="4" id="KW-1185">Reference proteome</keyword>
<accession>A0ABV2QAY5</accession>
<feature type="region of interest" description="Disordered" evidence="1">
    <location>
        <begin position="22"/>
        <end position="46"/>
    </location>
</feature>
<evidence type="ECO:0000313" key="4">
    <source>
        <dbReference type="Proteomes" id="UP001549320"/>
    </source>
</evidence>